<dbReference type="InterPro" id="IPR036388">
    <property type="entry name" value="WH-like_DNA-bd_sf"/>
</dbReference>
<dbReference type="PANTHER" id="PTHR42756:SF1">
    <property type="entry name" value="TRANSCRIPTIONAL REPRESSOR OF EMRAB OPERON"/>
    <property type="match status" value="1"/>
</dbReference>
<dbReference type="AlphaFoldDB" id="A0A840IK86"/>
<protein>
    <submittedName>
        <fullName evidence="5">DNA-binding MarR family transcriptional regulator</fullName>
    </submittedName>
</protein>
<name>A0A840IK86_9ACTN</name>
<evidence type="ECO:0000256" key="2">
    <source>
        <dbReference type="ARBA" id="ARBA00023125"/>
    </source>
</evidence>
<dbReference type="PRINTS" id="PR00598">
    <property type="entry name" value="HTHMARR"/>
</dbReference>
<dbReference type="PROSITE" id="PS50995">
    <property type="entry name" value="HTH_MARR_2"/>
    <property type="match status" value="1"/>
</dbReference>
<dbReference type="SUPFAM" id="SSF46785">
    <property type="entry name" value="Winged helix' DNA-binding domain"/>
    <property type="match status" value="1"/>
</dbReference>
<dbReference type="Proteomes" id="UP000585272">
    <property type="component" value="Unassembled WGS sequence"/>
</dbReference>
<organism evidence="5 6">
    <name type="scientific">Conexibacter arvalis</name>
    <dbReference type="NCBI Taxonomy" id="912552"/>
    <lineage>
        <taxon>Bacteria</taxon>
        <taxon>Bacillati</taxon>
        <taxon>Actinomycetota</taxon>
        <taxon>Thermoleophilia</taxon>
        <taxon>Solirubrobacterales</taxon>
        <taxon>Conexibacteraceae</taxon>
        <taxon>Conexibacter</taxon>
    </lineage>
</organism>
<gene>
    <name evidence="5" type="ORF">BDZ31_004045</name>
</gene>
<dbReference type="InterPro" id="IPR000835">
    <property type="entry name" value="HTH_MarR-typ"/>
</dbReference>
<keyword evidence="3" id="KW-0804">Transcription</keyword>
<dbReference type="Gene3D" id="1.10.10.10">
    <property type="entry name" value="Winged helix-like DNA-binding domain superfamily/Winged helix DNA-binding domain"/>
    <property type="match status" value="1"/>
</dbReference>
<keyword evidence="1" id="KW-0805">Transcription regulation</keyword>
<sequence>MDERDYDPPQRLRALPSWQLNRAAQAAHELTADAFARAGARRHHYSVLLALRESGPASQAALGRRLGIDRKDMAAVVAALEGDGSVARRRDAGDRRRNVVTITADGERTLAQLDDGIAAAQEELLSPLTATERKELTRLLERVVARRDERRARG</sequence>
<evidence type="ECO:0000256" key="3">
    <source>
        <dbReference type="ARBA" id="ARBA00023163"/>
    </source>
</evidence>
<accession>A0A840IK86</accession>
<keyword evidence="2 5" id="KW-0238">DNA-binding</keyword>
<dbReference type="Pfam" id="PF12802">
    <property type="entry name" value="MarR_2"/>
    <property type="match status" value="1"/>
</dbReference>
<dbReference type="GO" id="GO:0003677">
    <property type="term" value="F:DNA binding"/>
    <property type="evidence" value="ECO:0007669"/>
    <property type="project" value="UniProtKB-KW"/>
</dbReference>
<dbReference type="SMART" id="SM00347">
    <property type="entry name" value="HTH_MARR"/>
    <property type="match status" value="1"/>
</dbReference>
<evidence type="ECO:0000313" key="6">
    <source>
        <dbReference type="Proteomes" id="UP000585272"/>
    </source>
</evidence>
<comment type="caution">
    <text evidence="5">The sequence shown here is derived from an EMBL/GenBank/DDBJ whole genome shotgun (WGS) entry which is preliminary data.</text>
</comment>
<dbReference type="RefSeq" id="WP_183344484.1">
    <property type="nucleotide sequence ID" value="NZ_JACHNU010000007.1"/>
</dbReference>
<feature type="domain" description="HTH marR-type" evidence="4">
    <location>
        <begin position="13"/>
        <end position="145"/>
    </location>
</feature>
<evidence type="ECO:0000259" key="4">
    <source>
        <dbReference type="PROSITE" id="PS50995"/>
    </source>
</evidence>
<reference evidence="5 6" key="1">
    <citation type="submission" date="2020-08" db="EMBL/GenBank/DDBJ databases">
        <title>Genomic Encyclopedia of Archaeal and Bacterial Type Strains, Phase II (KMG-II): from individual species to whole genera.</title>
        <authorList>
            <person name="Goeker M."/>
        </authorList>
    </citation>
    <scope>NUCLEOTIDE SEQUENCE [LARGE SCALE GENOMIC DNA]</scope>
    <source>
        <strain evidence="5 6">DSM 23288</strain>
    </source>
</reference>
<keyword evidence="6" id="KW-1185">Reference proteome</keyword>
<evidence type="ECO:0000256" key="1">
    <source>
        <dbReference type="ARBA" id="ARBA00023015"/>
    </source>
</evidence>
<evidence type="ECO:0000313" key="5">
    <source>
        <dbReference type="EMBL" id="MBB4664434.1"/>
    </source>
</evidence>
<dbReference type="GO" id="GO:0003700">
    <property type="term" value="F:DNA-binding transcription factor activity"/>
    <property type="evidence" value="ECO:0007669"/>
    <property type="project" value="InterPro"/>
</dbReference>
<dbReference type="InterPro" id="IPR036390">
    <property type="entry name" value="WH_DNA-bd_sf"/>
</dbReference>
<dbReference type="EMBL" id="JACHNU010000007">
    <property type="protein sequence ID" value="MBB4664434.1"/>
    <property type="molecule type" value="Genomic_DNA"/>
</dbReference>
<dbReference type="PANTHER" id="PTHR42756">
    <property type="entry name" value="TRANSCRIPTIONAL REGULATOR, MARR"/>
    <property type="match status" value="1"/>
</dbReference>
<proteinExistence type="predicted"/>